<evidence type="ECO:0000313" key="3">
    <source>
        <dbReference type="Proteomes" id="UP000026960"/>
    </source>
</evidence>
<reference evidence="2" key="1">
    <citation type="journal article" date="2009" name="Rice">
        <title>De Novo Next Generation Sequencing of Plant Genomes.</title>
        <authorList>
            <person name="Rounsley S."/>
            <person name="Marri P.R."/>
            <person name="Yu Y."/>
            <person name="He R."/>
            <person name="Sisneros N."/>
            <person name="Goicoechea J.L."/>
            <person name="Lee S.J."/>
            <person name="Angelova A."/>
            <person name="Kudrna D."/>
            <person name="Luo M."/>
            <person name="Affourtit J."/>
            <person name="Desany B."/>
            <person name="Knight J."/>
            <person name="Niazi F."/>
            <person name="Egholm M."/>
            <person name="Wing R.A."/>
        </authorList>
    </citation>
    <scope>NUCLEOTIDE SEQUENCE [LARGE SCALE GENOMIC DNA]</scope>
    <source>
        <strain evidence="2">cv. IRGC 105608</strain>
    </source>
</reference>
<name>A0A0D3GU35_9ORYZ</name>
<dbReference type="HOGENOM" id="CLU_129544_0_0_1"/>
<reference evidence="2" key="2">
    <citation type="submission" date="2015-03" db="UniProtKB">
        <authorList>
            <consortium name="EnsemblPlants"/>
        </authorList>
    </citation>
    <scope>IDENTIFICATION</scope>
</reference>
<evidence type="ECO:0000313" key="2">
    <source>
        <dbReference type="EnsemblPlants" id="OBART07G23780.1"/>
    </source>
</evidence>
<keyword evidence="3" id="KW-1185">Reference proteome</keyword>
<dbReference type="Proteomes" id="UP000026960">
    <property type="component" value="Chromosome 7"/>
</dbReference>
<protein>
    <submittedName>
        <fullName evidence="2">Uncharacterized protein</fullName>
    </submittedName>
</protein>
<dbReference type="Gramene" id="OBART07G23780.1">
    <property type="protein sequence ID" value="OBART07G23780.1"/>
    <property type="gene ID" value="OBART07G23780"/>
</dbReference>
<feature type="region of interest" description="Disordered" evidence="1">
    <location>
        <begin position="1"/>
        <end position="35"/>
    </location>
</feature>
<evidence type="ECO:0000256" key="1">
    <source>
        <dbReference type="SAM" id="MobiDB-lite"/>
    </source>
</evidence>
<feature type="region of interest" description="Disordered" evidence="1">
    <location>
        <begin position="82"/>
        <end position="115"/>
    </location>
</feature>
<proteinExistence type="predicted"/>
<accession>A0A0D3GU35</accession>
<organism evidence="2">
    <name type="scientific">Oryza barthii</name>
    <dbReference type="NCBI Taxonomy" id="65489"/>
    <lineage>
        <taxon>Eukaryota</taxon>
        <taxon>Viridiplantae</taxon>
        <taxon>Streptophyta</taxon>
        <taxon>Embryophyta</taxon>
        <taxon>Tracheophyta</taxon>
        <taxon>Spermatophyta</taxon>
        <taxon>Magnoliopsida</taxon>
        <taxon>Liliopsida</taxon>
        <taxon>Poales</taxon>
        <taxon>Poaceae</taxon>
        <taxon>BOP clade</taxon>
        <taxon>Oryzoideae</taxon>
        <taxon>Oryzeae</taxon>
        <taxon>Oryzinae</taxon>
        <taxon>Oryza</taxon>
    </lineage>
</organism>
<dbReference type="STRING" id="65489.A0A0D3GU35"/>
<feature type="compositionally biased region" description="Basic residues" evidence="1">
    <location>
        <begin position="101"/>
        <end position="115"/>
    </location>
</feature>
<dbReference type="Pfam" id="PF13917">
    <property type="entry name" value="zf-CCHC_3"/>
    <property type="match status" value="1"/>
</dbReference>
<dbReference type="EnsemblPlants" id="OBART07G23780.1">
    <property type="protein sequence ID" value="OBART07G23780.1"/>
    <property type="gene ID" value="OBART07G23780"/>
</dbReference>
<dbReference type="AlphaFoldDB" id="A0A0D3GU35"/>
<dbReference type="PaxDb" id="65489-OBART07G23780.1"/>
<sequence>MRPKSTASPLASPHALSPTAKPSAREALLHRRSPPAPRLRSNWMVRFLAILSALIWMSRNDDKSRAAVDRIKTAALSAAKGLNRSQAKHAATSAARNVPMGRRKRDQAAGRRGRRLKKAAILGVKPKVSATSSLAAHTQCQKCFQPGHWTY</sequence>